<dbReference type="EMBL" id="FOFO01000014">
    <property type="protein sequence ID" value="SEQ02116.1"/>
    <property type="molecule type" value="Genomic_DNA"/>
</dbReference>
<dbReference type="AlphaFoldDB" id="A0A1H9CLM2"/>
<name>A0A1H9CLM2_9GAMM</name>
<dbReference type="STRING" id="867345.SAMN05421693_11452"/>
<keyword evidence="8 12" id="KW-0812">Transmembrane</keyword>
<dbReference type="GO" id="GO:0015886">
    <property type="term" value="P:heme transport"/>
    <property type="evidence" value="ECO:0007669"/>
    <property type="project" value="InterPro"/>
</dbReference>
<dbReference type="NCBIfam" id="TIGR03141">
    <property type="entry name" value="cytochro_ccmD"/>
    <property type="match status" value="1"/>
</dbReference>
<organism evidence="13 14">
    <name type="scientific">Ectothiorhodospira magna</name>
    <dbReference type="NCBI Taxonomy" id="867345"/>
    <lineage>
        <taxon>Bacteria</taxon>
        <taxon>Pseudomonadati</taxon>
        <taxon>Pseudomonadota</taxon>
        <taxon>Gammaproteobacteria</taxon>
        <taxon>Chromatiales</taxon>
        <taxon>Ectothiorhodospiraceae</taxon>
        <taxon>Ectothiorhodospira</taxon>
    </lineage>
</organism>
<evidence type="ECO:0000313" key="14">
    <source>
        <dbReference type="Proteomes" id="UP000199496"/>
    </source>
</evidence>
<gene>
    <name evidence="13" type="ORF">SAMN05421693_11452</name>
</gene>
<keyword evidence="6 12" id="KW-1003">Cell membrane</keyword>
<keyword evidence="7 12" id="KW-0997">Cell inner membrane</keyword>
<comment type="similarity">
    <text evidence="3 12">Belongs to the CcmD/CycX/HelD family.</text>
</comment>
<dbReference type="Proteomes" id="UP000199496">
    <property type="component" value="Unassembled WGS sequence"/>
</dbReference>
<evidence type="ECO:0000256" key="3">
    <source>
        <dbReference type="ARBA" id="ARBA00008741"/>
    </source>
</evidence>
<evidence type="ECO:0000256" key="8">
    <source>
        <dbReference type="ARBA" id="ARBA00022692"/>
    </source>
</evidence>
<evidence type="ECO:0000256" key="4">
    <source>
        <dbReference type="ARBA" id="ARBA00016461"/>
    </source>
</evidence>
<keyword evidence="9 12" id="KW-0201">Cytochrome c-type biogenesis</keyword>
<protein>
    <recommendedName>
        <fullName evidence="4 12">Heme exporter protein D</fullName>
    </recommendedName>
</protein>
<dbReference type="Pfam" id="PF04995">
    <property type="entry name" value="CcmD"/>
    <property type="match status" value="1"/>
</dbReference>
<evidence type="ECO:0000313" key="13">
    <source>
        <dbReference type="EMBL" id="SEQ02116.1"/>
    </source>
</evidence>
<dbReference type="RefSeq" id="WP_090206504.1">
    <property type="nucleotide sequence ID" value="NZ_FOFO01000014.1"/>
</dbReference>
<accession>A0A1H9CLM2</accession>
<evidence type="ECO:0000256" key="1">
    <source>
        <dbReference type="ARBA" id="ARBA00002442"/>
    </source>
</evidence>
<comment type="subcellular location">
    <subcellularLocation>
        <location evidence="2 12">Cell inner membrane</location>
        <topology evidence="2 12">Single-pass membrane protein</topology>
    </subcellularLocation>
</comment>
<evidence type="ECO:0000256" key="9">
    <source>
        <dbReference type="ARBA" id="ARBA00022748"/>
    </source>
</evidence>
<reference evidence="13 14" key="1">
    <citation type="submission" date="2016-10" db="EMBL/GenBank/DDBJ databases">
        <authorList>
            <person name="de Groot N.N."/>
        </authorList>
    </citation>
    <scope>NUCLEOTIDE SEQUENCE [LARGE SCALE GENOMIC DNA]</scope>
    <source>
        <strain evidence="13 14">B7-7</strain>
    </source>
</reference>
<comment type="function">
    <text evidence="1 12">Required for the export of heme to the periplasm for the biogenesis of c-type cytochromes.</text>
</comment>
<evidence type="ECO:0000256" key="10">
    <source>
        <dbReference type="ARBA" id="ARBA00022989"/>
    </source>
</evidence>
<evidence type="ECO:0000256" key="12">
    <source>
        <dbReference type="RuleBase" id="RU363101"/>
    </source>
</evidence>
<evidence type="ECO:0000256" key="11">
    <source>
        <dbReference type="ARBA" id="ARBA00023136"/>
    </source>
</evidence>
<dbReference type="GO" id="GO:0017004">
    <property type="term" value="P:cytochrome complex assembly"/>
    <property type="evidence" value="ECO:0007669"/>
    <property type="project" value="UniProtKB-KW"/>
</dbReference>
<proteinExistence type="inferred from homology"/>
<dbReference type="GO" id="GO:0005886">
    <property type="term" value="C:plasma membrane"/>
    <property type="evidence" value="ECO:0007669"/>
    <property type="project" value="UniProtKB-SubCell"/>
</dbReference>
<evidence type="ECO:0000256" key="2">
    <source>
        <dbReference type="ARBA" id="ARBA00004377"/>
    </source>
</evidence>
<keyword evidence="14" id="KW-1185">Reference proteome</keyword>
<feature type="transmembrane region" description="Helical" evidence="12">
    <location>
        <begin position="12"/>
        <end position="32"/>
    </location>
</feature>
<sequence length="61" mass="6888">MIEFLAMGGHAPYIWGSYGVALVVMVAELALLRRRRKTLSLRLQRLARLGQEDRGDSTQDT</sequence>
<evidence type="ECO:0000256" key="6">
    <source>
        <dbReference type="ARBA" id="ARBA00022475"/>
    </source>
</evidence>
<keyword evidence="5 12" id="KW-0813">Transport</keyword>
<dbReference type="InterPro" id="IPR007078">
    <property type="entry name" value="Haem_export_protD_CcmD"/>
</dbReference>
<evidence type="ECO:0000256" key="7">
    <source>
        <dbReference type="ARBA" id="ARBA00022519"/>
    </source>
</evidence>
<keyword evidence="10 12" id="KW-1133">Transmembrane helix</keyword>
<evidence type="ECO:0000256" key="5">
    <source>
        <dbReference type="ARBA" id="ARBA00022448"/>
    </source>
</evidence>
<keyword evidence="11 12" id="KW-0472">Membrane</keyword>